<dbReference type="InterPro" id="IPR013685">
    <property type="entry name" value="POTRA_FtsQ_type"/>
</dbReference>
<name>H6Q5B0_WIGGL</name>
<protein>
    <submittedName>
        <fullName evidence="11">Divisome localization and recruitment protein</fullName>
    </submittedName>
</protein>
<dbReference type="AlphaFoldDB" id="H6Q5B0"/>
<dbReference type="GO" id="GO:0016020">
    <property type="term" value="C:membrane"/>
    <property type="evidence" value="ECO:0007669"/>
    <property type="project" value="UniProtKB-SubCell"/>
</dbReference>
<proteinExistence type="predicted"/>
<dbReference type="PROSITE" id="PS51779">
    <property type="entry name" value="POTRA"/>
    <property type="match status" value="1"/>
</dbReference>
<evidence type="ECO:0000256" key="8">
    <source>
        <dbReference type="ARBA" id="ARBA00023306"/>
    </source>
</evidence>
<comment type="subcellular location">
    <subcellularLocation>
        <location evidence="1">Membrane</location>
    </subcellularLocation>
</comment>
<evidence type="ECO:0000256" key="1">
    <source>
        <dbReference type="ARBA" id="ARBA00004370"/>
    </source>
</evidence>
<dbReference type="HOGENOM" id="CLU_064041_2_1_6"/>
<dbReference type="Pfam" id="PF03799">
    <property type="entry name" value="FtsQ_DivIB_C"/>
    <property type="match status" value="1"/>
</dbReference>
<dbReference type="KEGG" id="wgl:WIGMOR_0581"/>
<accession>H6Q5B0</accession>
<keyword evidence="5 9" id="KW-0812">Transmembrane</keyword>
<dbReference type="Gene3D" id="3.40.50.11690">
    <property type="entry name" value="Cell division protein FtsQ/DivIB"/>
    <property type="match status" value="1"/>
</dbReference>
<keyword evidence="6 9" id="KW-1133">Transmembrane helix</keyword>
<dbReference type="EMBL" id="CP003315">
    <property type="protein sequence ID" value="AFA41395.1"/>
    <property type="molecule type" value="Genomic_DNA"/>
</dbReference>
<sequence length="245" mass="29224">MFNTKTYQKIKKSYKFIFLFVSIGCIVWFFWNIVKFSNILFIFPLSKIIIKGNQNFTTVEDINQIILGIKYSKKFIQHDIITIQTNISKIPWIQKSSIEKKWPDSLIVQILEYIPIGFWNDIYFIDVNGTIFYVPKKRLNNIKNLLKIYAPQNSEKIVLHVLLKIKSILEKEQISLNTIYIGEQFNWDLTIENNLKIRLGRYDKIYRLQRFVTIYPVLLKIAQKENKKMKYIDLRYNSGLSVGYK</sequence>
<dbReference type="RefSeq" id="WP_014354334.1">
    <property type="nucleotide sequence ID" value="NC_016893.1"/>
</dbReference>
<evidence type="ECO:0000256" key="9">
    <source>
        <dbReference type="SAM" id="Phobius"/>
    </source>
</evidence>
<dbReference type="Gene3D" id="3.10.20.310">
    <property type="entry name" value="membrane protein fhac"/>
    <property type="match status" value="1"/>
</dbReference>
<reference evidence="11 12" key="1">
    <citation type="journal article" date="2012" name="MBio">
        <title>Insight into the transmission biology and species-specific functional capabilities of tsetse (Diptera: glossinidae) obligate symbiont wigglesworthia.</title>
        <authorList>
            <person name="Rio R.V."/>
            <person name="Symula R.E."/>
            <person name="Wang J."/>
            <person name="Lohs C."/>
            <person name="Wu Y.N."/>
            <person name="Snyder A.K."/>
            <person name="Bjornson R.D."/>
            <person name="Oshima K."/>
            <person name="Biehl B.S."/>
            <person name="Perna N.T."/>
            <person name="Hattori M."/>
            <person name="Aksoy S."/>
        </authorList>
    </citation>
    <scope>NUCLEOTIDE SEQUENCE [LARGE SCALE GENOMIC DNA]</scope>
    <source>
        <strain evidence="11">WGM</strain>
    </source>
</reference>
<evidence type="ECO:0000256" key="4">
    <source>
        <dbReference type="ARBA" id="ARBA00022618"/>
    </source>
</evidence>
<keyword evidence="12" id="KW-1185">Reference proteome</keyword>
<evidence type="ECO:0000313" key="11">
    <source>
        <dbReference type="EMBL" id="AFA41395.1"/>
    </source>
</evidence>
<feature type="domain" description="POTRA" evidence="10">
    <location>
        <begin position="43"/>
        <end position="113"/>
    </location>
</feature>
<evidence type="ECO:0000259" key="10">
    <source>
        <dbReference type="PROSITE" id="PS51779"/>
    </source>
</evidence>
<keyword evidence="8" id="KW-0131">Cell cycle</keyword>
<dbReference type="STRING" id="1142511.WIGMOR_0581"/>
<evidence type="ECO:0000256" key="5">
    <source>
        <dbReference type="ARBA" id="ARBA00022692"/>
    </source>
</evidence>
<dbReference type="InterPro" id="IPR005548">
    <property type="entry name" value="Cell_div_FtsQ/DivIB_C"/>
</dbReference>
<keyword evidence="2" id="KW-1003">Cell membrane</keyword>
<keyword evidence="3" id="KW-0997">Cell inner membrane</keyword>
<dbReference type="Pfam" id="PF08478">
    <property type="entry name" value="POTRA_1"/>
    <property type="match status" value="1"/>
</dbReference>
<evidence type="ECO:0000256" key="7">
    <source>
        <dbReference type="ARBA" id="ARBA00023136"/>
    </source>
</evidence>
<keyword evidence="7 9" id="KW-0472">Membrane</keyword>
<dbReference type="OrthoDB" id="9790370at2"/>
<evidence type="ECO:0000256" key="2">
    <source>
        <dbReference type="ARBA" id="ARBA00022475"/>
    </source>
</evidence>
<evidence type="ECO:0000313" key="12">
    <source>
        <dbReference type="Proteomes" id="UP000009061"/>
    </source>
</evidence>
<dbReference type="InterPro" id="IPR034746">
    <property type="entry name" value="POTRA"/>
</dbReference>
<dbReference type="eggNOG" id="COG1589">
    <property type="taxonomic scope" value="Bacteria"/>
</dbReference>
<dbReference type="Proteomes" id="UP000009061">
    <property type="component" value="Chromosome"/>
</dbReference>
<dbReference type="PANTHER" id="PTHR35851:SF1">
    <property type="entry name" value="CELL DIVISION PROTEIN FTSQ"/>
    <property type="match status" value="1"/>
</dbReference>
<organism evidence="11 12">
    <name type="scientific">Wigglesworthia glossinidia endosymbiont of Glossina morsitans morsitans</name>
    <name type="common">Yale colony</name>
    <dbReference type="NCBI Taxonomy" id="1142511"/>
    <lineage>
        <taxon>Bacteria</taxon>
        <taxon>Pseudomonadati</taxon>
        <taxon>Pseudomonadota</taxon>
        <taxon>Gammaproteobacteria</taxon>
        <taxon>Enterobacterales</taxon>
        <taxon>Erwiniaceae</taxon>
        <taxon>Wigglesworthia</taxon>
    </lineage>
</organism>
<dbReference type="GO" id="GO:0090529">
    <property type="term" value="P:cell septum assembly"/>
    <property type="evidence" value="ECO:0007669"/>
    <property type="project" value="InterPro"/>
</dbReference>
<keyword evidence="4" id="KW-0132">Cell division</keyword>
<evidence type="ECO:0000256" key="6">
    <source>
        <dbReference type="ARBA" id="ARBA00022989"/>
    </source>
</evidence>
<dbReference type="InterPro" id="IPR045335">
    <property type="entry name" value="FtsQ_C_sf"/>
</dbReference>
<dbReference type="PANTHER" id="PTHR35851">
    <property type="entry name" value="CELL DIVISION PROTEIN FTSQ"/>
    <property type="match status" value="1"/>
</dbReference>
<gene>
    <name evidence="11" type="primary">ftsQ</name>
    <name evidence="11" type="ORF">WIGMOR_0581</name>
</gene>
<evidence type="ECO:0000256" key="3">
    <source>
        <dbReference type="ARBA" id="ARBA00022519"/>
    </source>
</evidence>
<feature type="transmembrane region" description="Helical" evidence="9">
    <location>
        <begin position="12"/>
        <end position="31"/>
    </location>
</feature>
<dbReference type="InterPro" id="IPR026579">
    <property type="entry name" value="FtsQ"/>
</dbReference>